<evidence type="ECO:0000313" key="7">
    <source>
        <dbReference type="EMBL" id="TKA72278.1"/>
    </source>
</evidence>
<feature type="region of interest" description="Disordered" evidence="5">
    <location>
        <begin position="216"/>
        <end position="253"/>
    </location>
</feature>
<feature type="domain" description="TATA element modulatory factor 1 TATA binding" evidence="6">
    <location>
        <begin position="793"/>
        <end position="906"/>
    </location>
</feature>
<evidence type="ECO:0000259" key="6">
    <source>
        <dbReference type="Pfam" id="PF12325"/>
    </source>
</evidence>
<proteinExistence type="predicted"/>
<dbReference type="Pfam" id="PF12329">
    <property type="entry name" value="TMF_DNA_bd"/>
    <property type="match status" value="1"/>
</dbReference>
<evidence type="ECO:0000313" key="8">
    <source>
        <dbReference type="Proteomes" id="UP000309340"/>
    </source>
</evidence>
<comment type="caution">
    <text evidence="7">The sequence shown here is derived from an EMBL/GenBank/DDBJ whole genome shotgun (WGS) entry which is preliminary data.</text>
</comment>
<organism evidence="7 8">
    <name type="scientific">Friedmanniomyces simplex</name>
    <dbReference type="NCBI Taxonomy" id="329884"/>
    <lineage>
        <taxon>Eukaryota</taxon>
        <taxon>Fungi</taxon>
        <taxon>Dikarya</taxon>
        <taxon>Ascomycota</taxon>
        <taxon>Pezizomycotina</taxon>
        <taxon>Dothideomycetes</taxon>
        <taxon>Dothideomycetidae</taxon>
        <taxon>Mycosphaerellales</taxon>
        <taxon>Teratosphaeriaceae</taxon>
        <taxon>Friedmanniomyces</taxon>
    </lineage>
</organism>
<reference evidence="7 8" key="1">
    <citation type="submission" date="2017-03" db="EMBL/GenBank/DDBJ databases">
        <title>Genomes of endolithic fungi from Antarctica.</title>
        <authorList>
            <person name="Coleine C."/>
            <person name="Masonjones S."/>
            <person name="Stajich J.E."/>
        </authorList>
    </citation>
    <scope>NUCLEOTIDE SEQUENCE [LARGE SCALE GENOMIC DNA]</scope>
    <source>
        <strain evidence="7 8">CCFEE 5184</strain>
    </source>
</reference>
<keyword evidence="3 4" id="KW-0175">Coiled coil</keyword>
<name>A0A4U0XA49_9PEZI</name>
<keyword evidence="2" id="KW-0333">Golgi apparatus</keyword>
<dbReference type="GO" id="GO:0005783">
    <property type="term" value="C:endoplasmic reticulum"/>
    <property type="evidence" value="ECO:0007669"/>
    <property type="project" value="TreeGrafter"/>
</dbReference>
<feature type="region of interest" description="Disordered" evidence="5">
    <location>
        <begin position="36"/>
        <end position="204"/>
    </location>
</feature>
<feature type="compositionally biased region" description="Low complexity" evidence="5">
    <location>
        <begin position="750"/>
        <end position="762"/>
    </location>
</feature>
<feature type="compositionally biased region" description="Polar residues" evidence="5">
    <location>
        <begin position="707"/>
        <end position="722"/>
    </location>
</feature>
<feature type="compositionally biased region" description="Low complexity" evidence="5">
    <location>
        <begin position="96"/>
        <end position="108"/>
    </location>
</feature>
<accession>A0A4U0XA49</accession>
<feature type="coiled-coil region" evidence="4">
    <location>
        <begin position="570"/>
        <end position="625"/>
    </location>
</feature>
<evidence type="ECO:0000256" key="5">
    <source>
        <dbReference type="SAM" id="MobiDB-lite"/>
    </source>
</evidence>
<dbReference type="PANTHER" id="PTHR46515:SF1">
    <property type="entry name" value="TATA ELEMENT MODULATORY FACTOR"/>
    <property type="match status" value="1"/>
</dbReference>
<keyword evidence="8" id="KW-1185">Reference proteome</keyword>
<evidence type="ECO:0000256" key="4">
    <source>
        <dbReference type="SAM" id="Coils"/>
    </source>
</evidence>
<dbReference type="STRING" id="329884.A0A4U0XA49"/>
<dbReference type="AlphaFoldDB" id="A0A4U0XA49"/>
<evidence type="ECO:0000256" key="1">
    <source>
        <dbReference type="ARBA" id="ARBA00004555"/>
    </source>
</evidence>
<feature type="region of interest" description="Disordered" evidence="5">
    <location>
        <begin position="636"/>
        <end position="784"/>
    </location>
</feature>
<feature type="coiled-coil region" evidence="4">
    <location>
        <begin position="806"/>
        <end position="899"/>
    </location>
</feature>
<protein>
    <recommendedName>
        <fullName evidence="6">TATA element modulatory factor 1 TATA binding domain-containing protein</fullName>
    </recommendedName>
</protein>
<dbReference type="GO" id="GO:0005794">
    <property type="term" value="C:Golgi apparatus"/>
    <property type="evidence" value="ECO:0007669"/>
    <property type="project" value="UniProtKB-SubCell"/>
</dbReference>
<gene>
    <name evidence="7" type="ORF">B0A55_06184</name>
</gene>
<feature type="compositionally biased region" description="Polar residues" evidence="5">
    <location>
        <begin position="651"/>
        <end position="661"/>
    </location>
</feature>
<evidence type="ECO:0000256" key="3">
    <source>
        <dbReference type="ARBA" id="ARBA00023054"/>
    </source>
</evidence>
<feature type="compositionally biased region" description="Basic and acidic residues" evidence="5">
    <location>
        <begin position="148"/>
        <end position="161"/>
    </location>
</feature>
<comment type="subcellular location">
    <subcellularLocation>
        <location evidence="1">Golgi apparatus</location>
    </subcellularLocation>
</comment>
<dbReference type="InterPro" id="IPR052602">
    <property type="entry name" value="Growth_transcription_reg"/>
</dbReference>
<sequence>MSSPAKQPQKKGGWGSLLSGAVANLESRLDTILAEDSEASARQRAGETVATKDANGKPRQRTNSGTLVPPAKSPAPGSRDASRTRINDRLAERLAKATAAKKAGGEAASGVPSRVMSPANDPSRGRASGESRMSVESARTVPEVEGVADARPEIVTEEKGEVSGIKSQEIDEANGVESHGTDSTLLTSGLPINPAKVSEDGSRSSVEVSIDAASSGCASSELANGHSRSTKDAAELQAEMAQMRDDYAAAEKQRQEEMHTYLEKIDALQAKLKYLANETVAAAKAANAEAGVNNDGAKLAEKDERIALLMEEGEKLSKTELRHMQTIKKLRGSTIEKDKAMSELSRRLERAEKVEAELKQRLRRSEVVERQAEEKARQILGIESQVEELRVDRENASELIRSLTSQLKEAKERASRVEKEASSKAAEVDRDTIASLENELEDAQIEKKLAEDRATAETKRAREEVERQRERFSLRETELKDEVVNLESRVEAIRSRAEEASSDAGNAENNVMLLRQVETLQSQYSLAKANWETIERALDARVSLLERERDEAVKREGDVRKKARDAALGKRRAEEETEGLMKEVELLRQEVKNYKEAGQEAQRKLEKTESTLSEARMEYERQKRVWDAESTQRVEEEKARMLQSHVPASYRTDSPATSGRKSSAVDLATGLRIAPSRRSPNNRVTSHDLTALNTHQTNPPTQARPISRQSRSAMPTPASTSIARFPPPHHPFDRSSTSTSTSPAISRQESALSLLASPSDSGLPPPTPSIEIDHQDFDTSSQSPERTINDLMSTSTAGAGPSVQLVERMSAAVRRLESEKAAFRDELARLSTQRDEAREEVVSLMREIEGVKKDEARTEVLEKGSAEMKRRYEALLEMLGEKEEEVEGLRGDVGELKRMYRVLVEEKMPVR</sequence>
<feature type="compositionally biased region" description="Basic and acidic residues" evidence="5">
    <location>
        <begin position="80"/>
        <end position="95"/>
    </location>
</feature>
<dbReference type="PANTHER" id="PTHR46515">
    <property type="entry name" value="TATA ELEMENT MODULATORY FACTOR TMF1"/>
    <property type="match status" value="1"/>
</dbReference>
<evidence type="ECO:0000256" key="2">
    <source>
        <dbReference type="ARBA" id="ARBA00023034"/>
    </source>
</evidence>
<dbReference type="InterPro" id="IPR022091">
    <property type="entry name" value="TMF_TATA-bd"/>
</dbReference>
<dbReference type="OrthoDB" id="74178at2759"/>
<dbReference type="Pfam" id="PF12325">
    <property type="entry name" value="TMF_TATA_bd"/>
    <property type="match status" value="1"/>
</dbReference>
<dbReference type="Proteomes" id="UP000309340">
    <property type="component" value="Unassembled WGS sequence"/>
</dbReference>
<dbReference type="InterPro" id="IPR022092">
    <property type="entry name" value="TMF_DNA-bd"/>
</dbReference>
<feature type="coiled-coil region" evidence="4">
    <location>
        <begin position="337"/>
        <end position="510"/>
    </location>
</feature>
<feature type="compositionally biased region" description="Polar residues" evidence="5">
    <location>
        <begin position="678"/>
        <end position="701"/>
    </location>
</feature>
<feature type="compositionally biased region" description="Basic and acidic residues" evidence="5">
    <location>
        <begin position="242"/>
        <end position="253"/>
    </location>
</feature>
<dbReference type="EMBL" id="NAJQ01000316">
    <property type="protein sequence ID" value="TKA72278.1"/>
    <property type="molecule type" value="Genomic_DNA"/>
</dbReference>